<dbReference type="Gene3D" id="3.30.1380.10">
    <property type="match status" value="1"/>
</dbReference>
<evidence type="ECO:0000313" key="3">
    <source>
        <dbReference type="EMBL" id="ODN68841.1"/>
    </source>
</evidence>
<accession>A0A1E3GZT6</accession>
<comment type="caution">
    <text evidence="3">The sequence shown here is derived from an EMBL/GenBank/DDBJ whole genome shotgun (WGS) entry which is preliminary data.</text>
</comment>
<evidence type="ECO:0000313" key="4">
    <source>
        <dbReference type="Proteomes" id="UP000094622"/>
    </source>
</evidence>
<gene>
    <name evidence="3" type="ORF">A6302_03846</name>
</gene>
<dbReference type="OrthoDB" id="38641at2"/>
<dbReference type="InterPro" id="IPR052179">
    <property type="entry name" value="DD-CPase-like"/>
</dbReference>
<evidence type="ECO:0000259" key="2">
    <source>
        <dbReference type="Pfam" id="PF02557"/>
    </source>
</evidence>
<dbReference type="Pfam" id="PF02557">
    <property type="entry name" value="VanY"/>
    <property type="match status" value="1"/>
</dbReference>
<name>A0A1E3GZT6_9HYPH</name>
<keyword evidence="3" id="KW-0645">Protease</keyword>
<feature type="domain" description="D-alanyl-D-alanine carboxypeptidase-like core" evidence="2">
    <location>
        <begin position="390"/>
        <end position="483"/>
    </location>
</feature>
<dbReference type="Proteomes" id="UP000094622">
    <property type="component" value="Unassembled WGS sequence"/>
</dbReference>
<organism evidence="3 4">
    <name type="scientific">Methylobrevis pamukkalensis</name>
    <dbReference type="NCBI Taxonomy" id="1439726"/>
    <lineage>
        <taxon>Bacteria</taxon>
        <taxon>Pseudomonadati</taxon>
        <taxon>Pseudomonadota</taxon>
        <taxon>Alphaproteobacteria</taxon>
        <taxon>Hyphomicrobiales</taxon>
        <taxon>Pleomorphomonadaceae</taxon>
        <taxon>Methylobrevis</taxon>
    </lineage>
</organism>
<keyword evidence="4" id="KW-1185">Reference proteome</keyword>
<dbReference type="GO" id="GO:0004180">
    <property type="term" value="F:carboxypeptidase activity"/>
    <property type="evidence" value="ECO:0007669"/>
    <property type="project" value="UniProtKB-KW"/>
</dbReference>
<proteinExistence type="predicted"/>
<evidence type="ECO:0000256" key="1">
    <source>
        <dbReference type="SAM" id="MobiDB-lite"/>
    </source>
</evidence>
<dbReference type="SUPFAM" id="SSF55166">
    <property type="entry name" value="Hedgehog/DD-peptidase"/>
    <property type="match status" value="1"/>
</dbReference>
<dbReference type="EMBL" id="MCRJ01000128">
    <property type="protein sequence ID" value="ODN68841.1"/>
    <property type="molecule type" value="Genomic_DNA"/>
</dbReference>
<dbReference type="AlphaFoldDB" id="A0A1E3GZT6"/>
<sequence>MARSERDELIVALEARVSGFEREMSKATKTADRRYKELTAGSSRAAKRMETDFAGSATRINSTLAGLGTRMKTAGAGMPAAFAGGLLGGIGVGALSELPRVFADITRGLANMKAEAARAGLGVEEFQALEYAASKSKVSIDAIVDGMKELQLRADEYIVTGSGSASEAFQRLGFTADQLKDRLKDPSALLLEIVERVRDLDKAAQIRVFDELFGGTGGEQFLQMIGQGSEGIRDLMNEARSAGLIIQSDIIDKAAEIDAKFEQLSRTIGVTFKSAIVTAADAMGDLMALMPDWSTGQGPMTKAGDLAGRLAGSAITGRGDLPEGGAAGARDLLRQRLGQGFDPGFFYRDDVIHKMGASFGPGSRMSTTDATALLQKQLAGGRSASAVTGMKSDFANSLALMIASAPEAVRSATSISSGFRSFQKQAELWDAAVKKYGSEDAARKWVAPPGKSMHNAGNAADLAFGTDDARKWFHENAGSYGLSFPMAHELGTLRMPARGHRRTTRISGSSTKPGRNRPATMMR</sequence>
<dbReference type="GO" id="GO:0006508">
    <property type="term" value="P:proteolysis"/>
    <property type="evidence" value="ECO:0007669"/>
    <property type="project" value="InterPro"/>
</dbReference>
<dbReference type="CDD" id="cd14814">
    <property type="entry name" value="Peptidase_M15"/>
    <property type="match status" value="1"/>
</dbReference>
<keyword evidence="3" id="KW-0378">Hydrolase</keyword>
<dbReference type="PANTHER" id="PTHR34385:SF1">
    <property type="entry name" value="PEPTIDOGLYCAN L-ALANYL-D-GLUTAMATE ENDOPEPTIDASE CWLK"/>
    <property type="match status" value="1"/>
</dbReference>
<protein>
    <submittedName>
        <fullName evidence="3">D-alanyl-D-alanine carboxypeptidase</fullName>
    </submittedName>
</protein>
<dbReference type="InterPro" id="IPR009045">
    <property type="entry name" value="Zn_M74/Hedgehog-like"/>
</dbReference>
<feature type="region of interest" description="Disordered" evidence="1">
    <location>
        <begin position="496"/>
        <end position="523"/>
    </location>
</feature>
<reference evidence="3 4" key="1">
    <citation type="submission" date="2016-07" db="EMBL/GenBank/DDBJ databases">
        <title>Draft Genome Sequence of Methylobrevis pamukkalensis PK2.</title>
        <authorList>
            <person name="Vasilenko O.V."/>
            <person name="Doronina N.V."/>
            <person name="Shmareva M.N."/>
            <person name="Tarlachkov S.V."/>
            <person name="Mustakhimov I."/>
            <person name="Trotsenko Y.A."/>
        </authorList>
    </citation>
    <scope>NUCLEOTIDE SEQUENCE [LARGE SCALE GENOMIC DNA]</scope>
    <source>
        <strain evidence="3 4">PK2</strain>
    </source>
</reference>
<dbReference type="PANTHER" id="PTHR34385">
    <property type="entry name" value="D-ALANYL-D-ALANINE CARBOXYPEPTIDASE"/>
    <property type="match status" value="1"/>
</dbReference>
<keyword evidence="3" id="KW-0121">Carboxypeptidase</keyword>
<dbReference type="RefSeq" id="WP_083255864.1">
    <property type="nucleotide sequence ID" value="NZ_MCRJ01000128.1"/>
</dbReference>
<dbReference type="InterPro" id="IPR003709">
    <property type="entry name" value="VanY-like_core_dom"/>
</dbReference>
<dbReference type="PATRIC" id="fig|1439726.3.peg.4057"/>